<organism evidence="1 2">
    <name type="scientific">Zopfia rhizophila CBS 207.26</name>
    <dbReference type="NCBI Taxonomy" id="1314779"/>
    <lineage>
        <taxon>Eukaryota</taxon>
        <taxon>Fungi</taxon>
        <taxon>Dikarya</taxon>
        <taxon>Ascomycota</taxon>
        <taxon>Pezizomycotina</taxon>
        <taxon>Dothideomycetes</taxon>
        <taxon>Dothideomycetes incertae sedis</taxon>
        <taxon>Zopfiaceae</taxon>
        <taxon>Zopfia</taxon>
    </lineage>
</organism>
<evidence type="ECO:0000313" key="1">
    <source>
        <dbReference type="EMBL" id="KAF2188506.1"/>
    </source>
</evidence>
<reference evidence="1" key="1">
    <citation type="journal article" date="2020" name="Stud. Mycol.">
        <title>101 Dothideomycetes genomes: a test case for predicting lifestyles and emergence of pathogens.</title>
        <authorList>
            <person name="Haridas S."/>
            <person name="Albert R."/>
            <person name="Binder M."/>
            <person name="Bloem J."/>
            <person name="Labutti K."/>
            <person name="Salamov A."/>
            <person name="Andreopoulos B."/>
            <person name="Baker S."/>
            <person name="Barry K."/>
            <person name="Bills G."/>
            <person name="Bluhm B."/>
            <person name="Cannon C."/>
            <person name="Castanera R."/>
            <person name="Culley D."/>
            <person name="Daum C."/>
            <person name="Ezra D."/>
            <person name="Gonzalez J."/>
            <person name="Henrissat B."/>
            <person name="Kuo A."/>
            <person name="Liang C."/>
            <person name="Lipzen A."/>
            <person name="Lutzoni F."/>
            <person name="Magnuson J."/>
            <person name="Mondo S."/>
            <person name="Nolan M."/>
            <person name="Ohm R."/>
            <person name="Pangilinan J."/>
            <person name="Park H.-J."/>
            <person name="Ramirez L."/>
            <person name="Alfaro M."/>
            <person name="Sun H."/>
            <person name="Tritt A."/>
            <person name="Yoshinaga Y."/>
            <person name="Zwiers L.-H."/>
            <person name="Turgeon B."/>
            <person name="Goodwin S."/>
            <person name="Spatafora J."/>
            <person name="Crous P."/>
            <person name="Grigoriev I."/>
        </authorList>
    </citation>
    <scope>NUCLEOTIDE SEQUENCE</scope>
    <source>
        <strain evidence="1">CBS 207.26</strain>
    </source>
</reference>
<gene>
    <name evidence="1" type="ORF">K469DRAFT_684544</name>
</gene>
<dbReference type="Proteomes" id="UP000800200">
    <property type="component" value="Unassembled WGS sequence"/>
</dbReference>
<accession>A0A6A6EF52</accession>
<sequence length="150" mass="16608">MSWASFTFPTNPIAPGPRARQVGGLLPITTVHGRNYLVYFLGAREKVSDHSASPGNKVQEVTQWSDMWTLQLPSSDMETRPKLGMREATKPTGIKNTIRSALGAQSGRHTWARVEVAVPPDSTTLQEKLYPRPRAHFGYDVLEDGTSVVF</sequence>
<name>A0A6A6EF52_9PEZI</name>
<dbReference type="OrthoDB" id="10250130at2759"/>
<dbReference type="AlphaFoldDB" id="A0A6A6EF52"/>
<keyword evidence="2" id="KW-1185">Reference proteome</keyword>
<dbReference type="EMBL" id="ML994623">
    <property type="protein sequence ID" value="KAF2188506.1"/>
    <property type="molecule type" value="Genomic_DNA"/>
</dbReference>
<protein>
    <submittedName>
        <fullName evidence="1">Uncharacterized protein</fullName>
    </submittedName>
</protein>
<proteinExistence type="predicted"/>
<evidence type="ECO:0000313" key="2">
    <source>
        <dbReference type="Proteomes" id="UP000800200"/>
    </source>
</evidence>